<feature type="domain" description="HTH lysR-type" evidence="5">
    <location>
        <begin position="4"/>
        <end position="61"/>
    </location>
</feature>
<dbReference type="Gene3D" id="3.40.190.10">
    <property type="entry name" value="Periplasmic binding protein-like II"/>
    <property type="match status" value="2"/>
</dbReference>
<comment type="similarity">
    <text evidence="1">Belongs to the LysR transcriptional regulatory family.</text>
</comment>
<evidence type="ECO:0000256" key="4">
    <source>
        <dbReference type="ARBA" id="ARBA00023163"/>
    </source>
</evidence>
<dbReference type="PROSITE" id="PS50931">
    <property type="entry name" value="HTH_LYSR"/>
    <property type="match status" value="1"/>
</dbReference>
<gene>
    <name evidence="6" type="ORF">G9H71_05185</name>
</gene>
<keyword evidence="2" id="KW-0805">Transcription regulation</keyword>
<evidence type="ECO:0000256" key="1">
    <source>
        <dbReference type="ARBA" id="ARBA00009437"/>
    </source>
</evidence>
<evidence type="ECO:0000313" key="6">
    <source>
        <dbReference type="EMBL" id="NHC13173.1"/>
    </source>
</evidence>
<comment type="caution">
    <text evidence="6">The sequence shown here is derived from an EMBL/GenBank/DDBJ whole genome shotgun (WGS) entry which is preliminary data.</text>
</comment>
<dbReference type="InterPro" id="IPR000847">
    <property type="entry name" value="LysR_HTH_N"/>
</dbReference>
<keyword evidence="4" id="KW-0804">Transcription</keyword>
<organism evidence="6 7">
    <name type="scientific">Motilibacter deserti</name>
    <dbReference type="NCBI Taxonomy" id="2714956"/>
    <lineage>
        <taxon>Bacteria</taxon>
        <taxon>Bacillati</taxon>
        <taxon>Actinomycetota</taxon>
        <taxon>Actinomycetes</taxon>
        <taxon>Motilibacterales</taxon>
        <taxon>Motilibacteraceae</taxon>
        <taxon>Motilibacter</taxon>
    </lineage>
</organism>
<dbReference type="Proteomes" id="UP000800981">
    <property type="component" value="Unassembled WGS sequence"/>
</dbReference>
<dbReference type="SUPFAM" id="SSF46785">
    <property type="entry name" value="Winged helix' DNA-binding domain"/>
    <property type="match status" value="1"/>
</dbReference>
<dbReference type="PRINTS" id="PR00039">
    <property type="entry name" value="HTHLYSR"/>
</dbReference>
<dbReference type="InterPro" id="IPR036388">
    <property type="entry name" value="WH-like_DNA-bd_sf"/>
</dbReference>
<dbReference type="InterPro" id="IPR036390">
    <property type="entry name" value="WH_DNA-bd_sf"/>
</dbReference>
<evidence type="ECO:0000256" key="2">
    <source>
        <dbReference type="ARBA" id="ARBA00023015"/>
    </source>
</evidence>
<dbReference type="Pfam" id="PF00126">
    <property type="entry name" value="HTH_1"/>
    <property type="match status" value="1"/>
</dbReference>
<reference evidence="6 7" key="1">
    <citation type="submission" date="2020-03" db="EMBL/GenBank/DDBJ databases">
        <title>Two novel Motilibacter sp.</title>
        <authorList>
            <person name="Liu S."/>
        </authorList>
    </citation>
    <scope>NUCLEOTIDE SEQUENCE [LARGE SCALE GENOMIC DNA]</scope>
    <source>
        <strain evidence="6 7">E257</strain>
    </source>
</reference>
<dbReference type="PANTHER" id="PTHR30346">
    <property type="entry name" value="TRANSCRIPTIONAL DUAL REGULATOR HCAR-RELATED"/>
    <property type="match status" value="1"/>
</dbReference>
<dbReference type="RefSeq" id="WP_166279201.1">
    <property type="nucleotide sequence ID" value="NZ_JAANNP010000002.1"/>
</dbReference>
<keyword evidence="7" id="KW-1185">Reference proteome</keyword>
<dbReference type="EMBL" id="JAANNP010000002">
    <property type="protein sequence ID" value="NHC13173.1"/>
    <property type="molecule type" value="Genomic_DNA"/>
</dbReference>
<dbReference type="PANTHER" id="PTHR30346:SF0">
    <property type="entry name" value="HCA OPERON TRANSCRIPTIONAL ACTIVATOR HCAR"/>
    <property type="match status" value="1"/>
</dbReference>
<proteinExistence type="inferred from homology"/>
<dbReference type="SUPFAM" id="SSF53850">
    <property type="entry name" value="Periplasmic binding protein-like II"/>
    <property type="match status" value="1"/>
</dbReference>
<sequence>MEDIEIRELRYFAAVAEELHFGRAAERLHMSQPPLSRAVQQLEQRLGVELFVRDRRNVRLTGAGEVLLEEARNVFDAVTAAVERSRRAAAPDERLVLVSKAGASHELLRDLLDTYAARADALPVEVLLCEVGEQRHVLRQGRADAAVMHSPYDVIGGFETQEMLTEGQVAIVPKAHPLAQRPRLTLADVAEVPDLPLARWPRHDGSYPPGPGPEVRTQAEIAQLVSLGRALLVIPESSRAWQWPDHVAVPVVDAPLVTTLLAWRGTGRDGRLDGLVAAAVEVAGREGVRAVG</sequence>
<accession>A0ABX0GV56</accession>
<dbReference type="InterPro" id="IPR005119">
    <property type="entry name" value="LysR_subst-bd"/>
</dbReference>
<evidence type="ECO:0000259" key="5">
    <source>
        <dbReference type="PROSITE" id="PS50931"/>
    </source>
</evidence>
<name>A0ABX0GV56_9ACTN</name>
<keyword evidence="3" id="KW-0238">DNA-binding</keyword>
<dbReference type="Pfam" id="PF03466">
    <property type="entry name" value="LysR_substrate"/>
    <property type="match status" value="1"/>
</dbReference>
<protein>
    <submittedName>
        <fullName evidence="6">LysR family transcriptional regulator</fullName>
    </submittedName>
</protein>
<evidence type="ECO:0000313" key="7">
    <source>
        <dbReference type="Proteomes" id="UP000800981"/>
    </source>
</evidence>
<evidence type="ECO:0000256" key="3">
    <source>
        <dbReference type="ARBA" id="ARBA00023125"/>
    </source>
</evidence>
<dbReference type="Gene3D" id="1.10.10.10">
    <property type="entry name" value="Winged helix-like DNA-binding domain superfamily/Winged helix DNA-binding domain"/>
    <property type="match status" value="1"/>
</dbReference>